<proteinExistence type="predicted"/>
<comment type="caution">
    <text evidence="1">The sequence shown here is derived from an EMBL/GenBank/DDBJ whole genome shotgun (WGS) entry which is preliminary data.</text>
</comment>
<keyword evidence="2" id="KW-1185">Reference proteome</keyword>
<sequence>MMSNNYGDDQLPPQYYQATDFGDEEDDEMPATEKDLAEDAPWKKIQQNTFTRWCNEHLKCVNKTITDLQREFTDGLKLISLLEVLSQKKMYRKYHTRPNFRQMKLENVSVALEFLDREHIKLVSIDSKAIVDGNLKLILGLIWTLILHYSISMPMWDDEDDEETKKLTPKQRLLGWIQNKVPQLPINNFNRDWRDGKALGALVDNCAPGLCPDWAEWDPNKPVQNAREAMQQADDWLGVPQVIAPEEIVDPDVDEHSVMTYLSQFPKAKLKPGAPLKPKQLFPNKAKAYGPGIEPHGNKVLQPAVFTVETLEAGSGEVLVYVEDPEGHKEEAKVKPNKDKNRTYTVTYVPKVEGVHKVKVLFAGQDIDKSPYTVNVAKAMGDPSKVHARGPGLEPTGNVANKPTYFDIYTAGAGNGDVSVVIVDPQGRKDTVELILENKGDSVFRCTYRPMLEGPHTIHVLFAGQEIPKSPFVVNIAEAMNPNACRATGRGLQPKGVRVKEVADFKVFTKGAGSGELNVSVKGPTGAEEQVKVRDAWKRPFEVDVSQEAGFQKVRAWGPGLKTGMVGKSADFVVEAIGTDVGTLGFSIEGPSQARIECDDKGDGSCDVRYWPTEPGDYAVHVICDDEDIKDSPFMAHILPAANDIFPEKVKAYGPGLKPTGVTVNKPTEFTIDARMAGKGQLKIYAQDAEGCTINIKITDKGDGTFLCVYTPVKPIKHTIIITWGEVNVPNSPFRVLVGEGSHPDRVKVYGPGVEKTGLKANEPTYFTVDCSEAGQGDISIGIKCAPGVVGPAEADIDFDIIKNDNDTFTCQEIPISPFKVKVDPSHDAGKVRAEGPGLNKTGVEVGAPTHFTIYTKGAGKAKPEVHFAASGPGEAVRDFEIIDNHDYSYTVKYTALQQGNMAISVTHGGDPIPKSPFHITVAPPLDIGKVKVEGLDNKVEVGKDQEFTVNTKGAGGQGNVGVKMTSPSGRPIPCKLESDKASGTHNVKYIPPEEGQYKVDVSYDGNPVMGSPFGVEAVMPADPSKGAGAGGLGLTVEGPCEAKIECQDNGDGTCSVYYLPTEAGEYAINILFAEQHIPGSPFKAAVRAALDPSKVTASGPGLERAKAGEPATFTVDCTRAGDAELTIEIVSETGVKAEVHIQKTVEGIFSVTYIPSFHGTHTITIKYGGHMIPQFPKVLQVEPSVDTTGVHVYGPGVEPRGVLREVTTHFIVDARALKKVGGNHVKVHIISPSGTNTESYITDKGDGTYRVEYTAFEDGMHLIEVLYD</sequence>
<gene>
    <name evidence="1" type="ORF">E3U43_005017</name>
</gene>
<evidence type="ECO:0000313" key="2">
    <source>
        <dbReference type="Proteomes" id="UP000793456"/>
    </source>
</evidence>
<accession>A0ACD3QEX6</accession>
<evidence type="ECO:0000313" key="1">
    <source>
        <dbReference type="EMBL" id="TMS05767.1"/>
    </source>
</evidence>
<dbReference type="EMBL" id="CM011693">
    <property type="protein sequence ID" value="TMS05767.1"/>
    <property type="molecule type" value="Genomic_DNA"/>
</dbReference>
<dbReference type="Proteomes" id="UP000793456">
    <property type="component" value="Chromosome XX"/>
</dbReference>
<protein>
    <submittedName>
        <fullName evidence="1">Uncharacterized protein</fullName>
    </submittedName>
</protein>
<organism evidence="1 2">
    <name type="scientific">Larimichthys crocea</name>
    <name type="common">Large yellow croaker</name>
    <name type="synonym">Pseudosciaena crocea</name>
    <dbReference type="NCBI Taxonomy" id="215358"/>
    <lineage>
        <taxon>Eukaryota</taxon>
        <taxon>Metazoa</taxon>
        <taxon>Chordata</taxon>
        <taxon>Craniata</taxon>
        <taxon>Vertebrata</taxon>
        <taxon>Euteleostomi</taxon>
        <taxon>Actinopterygii</taxon>
        <taxon>Neopterygii</taxon>
        <taxon>Teleostei</taxon>
        <taxon>Neoteleostei</taxon>
        <taxon>Acanthomorphata</taxon>
        <taxon>Eupercaria</taxon>
        <taxon>Sciaenidae</taxon>
        <taxon>Larimichthys</taxon>
    </lineage>
</organism>
<name>A0ACD3QEX6_LARCR</name>
<reference evidence="1" key="1">
    <citation type="submission" date="2018-11" db="EMBL/GenBank/DDBJ databases">
        <title>The sequence and de novo assembly of Larimichthys crocea genome using PacBio and Hi-C technologies.</title>
        <authorList>
            <person name="Xu P."/>
            <person name="Chen B."/>
            <person name="Zhou Z."/>
            <person name="Ke Q."/>
            <person name="Wu Y."/>
            <person name="Bai H."/>
            <person name="Pu F."/>
        </authorList>
    </citation>
    <scope>NUCLEOTIDE SEQUENCE</scope>
    <source>
        <tissue evidence="1">Muscle</tissue>
    </source>
</reference>